<dbReference type="SUPFAM" id="SSF48557">
    <property type="entry name" value="L-aspartase-like"/>
    <property type="match status" value="1"/>
</dbReference>
<keyword evidence="6 7" id="KW-0456">Lyase</keyword>
<gene>
    <name evidence="7 10" type="primary">argH</name>
    <name evidence="10" type="ORF">H9L12_11055</name>
</gene>
<dbReference type="HAMAP" id="MF_00006">
    <property type="entry name" value="Arg_succ_lyase"/>
    <property type="match status" value="1"/>
</dbReference>
<keyword evidence="4 7" id="KW-0055">Arginine biosynthesis</keyword>
<evidence type="ECO:0000256" key="1">
    <source>
        <dbReference type="ARBA" id="ARBA00000985"/>
    </source>
</evidence>
<dbReference type="GO" id="GO:0004056">
    <property type="term" value="F:argininosuccinate lyase activity"/>
    <property type="evidence" value="ECO:0007669"/>
    <property type="project" value="UniProtKB-UniRule"/>
</dbReference>
<dbReference type="GO" id="GO:0042450">
    <property type="term" value="P:L-arginine biosynthetic process via ornithine"/>
    <property type="evidence" value="ECO:0007669"/>
    <property type="project" value="UniProtKB-UniRule"/>
</dbReference>
<dbReference type="CDD" id="cd01359">
    <property type="entry name" value="Argininosuccinate_lyase"/>
    <property type="match status" value="1"/>
</dbReference>
<keyword evidence="5 7" id="KW-0028">Amino-acid biosynthesis</keyword>
<evidence type="ECO:0000256" key="7">
    <source>
        <dbReference type="HAMAP-Rule" id="MF_00006"/>
    </source>
</evidence>
<keyword evidence="7" id="KW-0963">Cytoplasm</keyword>
<dbReference type="Pfam" id="PF00206">
    <property type="entry name" value="Lyase_1"/>
    <property type="match status" value="1"/>
</dbReference>
<dbReference type="EMBL" id="CP060717">
    <property type="protein sequence ID" value="QNN64779.1"/>
    <property type="molecule type" value="Genomic_DNA"/>
</dbReference>
<comment type="subcellular location">
    <subcellularLocation>
        <location evidence="7">Cytoplasm</location>
    </subcellularLocation>
</comment>
<name>A0A7G9SAA4_9SPHN</name>
<evidence type="ECO:0000256" key="3">
    <source>
        <dbReference type="ARBA" id="ARBA00012338"/>
    </source>
</evidence>
<accession>A0A7G9SAA4</accession>
<dbReference type="FunFam" id="1.10.40.30:FF:000001">
    <property type="entry name" value="Argininosuccinate lyase"/>
    <property type="match status" value="1"/>
</dbReference>
<dbReference type="PANTHER" id="PTHR43814:SF1">
    <property type="entry name" value="ARGININOSUCCINATE LYASE"/>
    <property type="match status" value="1"/>
</dbReference>
<protein>
    <recommendedName>
        <fullName evidence="3 7">Argininosuccinate lyase</fullName>
        <shortName evidence="7">ASAL</shortName>
        <ecNumber evidence="3 7">4.3.2.1</ecNumber>
    </recommendedName>
    <alternativeName>
        <fullName evidence="7">Arginosuccinase</fullName>
    </alternativeName>
</protein>
<dbReference type="Gene3D" id="1.10.275.10">
    <property type="entry name" value="Fumarase/aspartase (N-terminal domain)"/>
    <property type="match status" value="1"/>
</dbReference>
<dbReference type="InterPro" id="IPR008948">
    <property type="entry name" value="L-Aspartase-like"/>
</dbReference>
<feature type="domain" description="Fumarate lyase N-terminal" evidence="8">
    <location>
        <begin position="4"/>
        <end position="298"/>
    </location>
</feature>
<organism evidence="10 11">
    <name type="scientific">Sphingomonas rhizophila</name>
    <dbReference type="NCBI Taxonomy" id="2071607"/>
    <lineage>
        <taxon>Bacteria</taxon>
        <taxon>Pseudomonadati</taxon>
        <taxon>Pseudomonadota</taxon>
        <taxon>Alphaproteobacteria</taxon>
        <taxon>Sphingomonadales</taxon>
        <taxon>Sphingomonadaceae</taxon>
        <taxon>Sphingomonas</taxon>
    </lineage>
</organism>
<dbReference type="Pfam" id="PF14698">
    <property type="entry name" value="ASL_C2"/>
    <property type="match status" value="1"/>
</dbReference>
<dbReference type="GO" id="GO:0005829">
    <property type="term" value="C:cytosol"/>
    <property type="evidence" value="ECO:0007669"/>
    <property type="project" value="TreeGrafter"/>
</dbReference>
<dbReference type="AlphaFoldDB" id="A0A7G9SAA4"/>
<dbReference type="InterPro" id="IPR009049">
    <property type="entry name" value="Argininosuccinate_lyase"/>
</dbReference>
<proteinExistence type="inferred from homology"/>
<dbReference type="RefSeq" id="WP_187541778.1">
    <property type="nucleotide sequence ID" value="NZ_CP060717.1"/>
</dbReference>
<dbReference type="PROSITE" id="PS00163">
    <property type="entry name" value="FUMARATE_LYASES"/>
    <property type="match status" value="1"/>
</dbReference>
<dbReference type="InterPro" id="IPR020557">
    <property type="entry name" value="Fumarate_lyase_CS"/>
</dbReference>
<dbReference type="Gene3D" id="1.10.40.30">
    <property type="entry name" value="Fumarase/aspartase (C-terminal domain)"/>
    <property type="match status" value="1"/>
</dbReference>
<dbReference type="PRINTS" id="PR00149">
    <property type="entry name" value="FUMRATELYASE"/>
</dbReference>
<dbReference type="NCBIfam" id="TIGR00838">
    <property type="entry name" value="argH"/>
    <property type="match status" value="1"/>
</dbReference>
<evidence type="ECO:0000256" key="4">
    <source>
        <dbReference type="ARBA" id="ARBA00022571"/>
    </source>
</evidence>
<dbReference type="InterPro" id="IPR024083">
    <property type="entry name" value="Fumarase/histidase_N"/>
</dbReference>
<dbReference type="InterPro" id="IPR029419">
    <property type="entry name" value="Arg_succ_lyase_C"/>
</dbReference>
<dbReference type="KEGG" id="srhi:H9L12_11055"/>
<evidence type="ECO:0000259" key="8">
    <source>
        <dbReference type="Pfam" id="PF00206"/>
    </source>
</evidence>
<dbReference type="Proteomes" id="UP000515955">
    <property type="component" value="Chromosome"/>
</dbReference>
<comment type="catalytic activity">
    <reaction evidence="1 7">
        <text>2-(N(omega)-L-arginino)succinate = fumarate + L-arginine</text>
        <dbReference type="Rhea" id="RHEA:24020"/>
        <dbReference type="ChEBI" id="CHEBI:29806"/>
        <dbReference type="ChEBI" id="CHEBI:32682"/>
        <dbReference type="ChEBI" id="CHEBI:57472"/>
        <dbReference type="EC" id="4.3.2.1"/>
    </reaction>
</comment>
<evidence type="ECO:0000256" key="2">
    <source>
        <dbReference type="ARBA" id="ARBA00004941"/>
    </source>
</evidence>
<evidence type="ECO:0000259" key="9">
    <source>
        <dbReference type="Pfam" id="PF14698"/>
    </source>
</evidence>
<comment type="pathway">
    <text evidence="2 7">Amino-acid biosynthesis; L-arginine biosynthesis; L-arginine from L-ornithine and carbamoyl phosphate: step 3/3.</text>
</comment>
<dbReference type="FunFam" id="1.20.200.10:FF:000015">
    <property type="entry name" value="argininosuccinate lyase isoform X2"/>
    <property type="match status" value="1"/>
</dbReference>
<dbReference type="InterPro" id="IPR000362">
    <property type="entry name" value="Fumarate_lyase_fam"/>
</dbReference>
<feature type="domain" description="Argininosuccinate lyase C-terminal" evidence="9">
    <location>
        <begin position="361"/>
        <end position="430"/>
    </location>
</feature>
<evidence type="ECO:0000256" key="6">
    <source>
        <dbReference type="ARBA" id="ARBA00023239"/>
    </source>
</evidence>
<dbReference type="InterPro" id="IPR022761">
    <property type="entry name" value="Fumarate_lyase_N"/>
</dbReference>
<dbReference type="PANTHER" id="PTHR43814">
    <property type="entry name" value="ARGININOSUCCINATE LYASE"/>
    <property type="match status" value="1"/>
</dbReference>
<dbReference type="Gene3D" id="1.20.200.10">
    <property type="entry name" value="Fumarase/aspartase (Central domain)"/>
    <property type="match status" value="1"/>
</dbReference>
<dbReference type="FunFam" id="1.10.275.10:FF:000002">
    <property type="entry name" value="Argininosuccinate lyase"/>
    <property type="match status" value="1"/>
</dbReference>
<dbReference type="UniPathway" id="UPA00068">
    <property type="reaction ID" value="UER00114"/>
</dbReference>
<reference evidence="10 11" key="1">
    <citation type="submission" date="2020-08" db="EMBL/GenBank/DDBJ databases">
        <title>Genome sequence of Sphingomonas rhizophila KACC 19189T.</title>
        <authorList>
            <person name="Hyun D.-W."/>
            <person name="Bae J.-W."/>
        </authorList>
    </citation>
    <scope>NUCLEOTIDE SEQUENCE [LARGE SCALE GENOMIC DNA]</scope>
    <source>
        <strain evidence="10 11">KACC 19189</strain>
    </source>
</reference>
<evidence type="ECO:0000313" key="11">
    <source>
        <dbReference type="Proteomes" id="UP000515955"/>
    </source>
</evidence>
<sequence length="458" mass="48965">MWGGRFAGGPSAVMREINASIGVDKRLWREDIAASRAHADMLRRQGILSEADARAIDEGLNAVGLEIGEGKLHEDAALEDIHMHVEHRLGELIGEPAGRLHTARSRNDQVATDFRLFVRNCIDEAVEGIDALEAVLLDRAEEHADTVMPGFTHLQSGQPVTLGHHLLAYREMMVRNRSRFTDARARMNESPLGSAALAGTGFPLDRDVTASSLDFDRPTANSIDAVSDRDFVVDYLHAAALTSVHLSRLAEEIVLWASQPFGFVTLPDAWSTGSSIMPNKRNPDAAELVRGHAGRIIGDLVALLVILKGLPLAYSKDLQDDKPPLFDAHDLLALSLAAMAGMVADLTFLPERMRAVAAAGHATATDLADWLVSDAGVPFREAHHIAGRAVAVAEAAGKPLDQLTLGELQAVDPRIVDSAIPRLSVESSVAARTSAGGTAPAKVREAIAAARAAIAKRG</sequence>
<evidence type="ECO:0000256" key="5">
    <source>
        <dbReference type="ARBA" id="ARBA00022605"/>
    </source>
</evidence>
<keyword evidence="11" id="KW-1185">Reference proteome</keyword>
<evidence type="ECO:0000313" key="10">
    <source>
        <dbReference type="EMBL" id="QNN64779.1"/>
    </source>
</evidence>
<dbReference type="PRINTS" id="PR00145">
    <property type="entry name" value="ARGSUCLYASE"/>
</dbReference>
<comment type="similarity">
    <text evidence="7">Belongs to the lyase 1 family. Argininosuccinate lyase subfamily.</text>
</comment>
<dbReference type="EC" id="4.3.2.1" evidence="3 7"/>